<comment type="caution">
    <text evidence="11">The sequence shown here is derived from an EMBL/GenBank/DDBJ whole genome shotgun (WGS) entry which is preliminary data.</text>
</comment>
<evidence type="ECO:0000256" key="1">
    <source>
        <dbReference type="ARBA" id="ARBA00009775"/>
    </source>
</evidence>
<evidence type="ECO:0000256" key="9">
    <source>
        <dbReference type="HAMAP-Rule" id="MF_03152"/>
    </source>
</evidence>
<keyword evidence="3 9" id="KW-0489">Methyltransferase</keyword>
<evidence type="ECO:0000256" key="8">
    <source>
        <dbReference type="ARBA" id="ARBA00023242"/>
    </source>
</evidence>
<dbReference type="EMBL" id="JBJQOH010000002">
    <property type="protein sequence ID" value="KAL3696882.1"/>
    <property type="molecule type" value="Genomic_DNA"/>
</dbReference>
<accession>A0ABD3I387</accession>
<dbReference type="PANTHER" id="PTHR23245">
    <property type="entry name" value="TRNA METHYLTRANSFERASE"/>
    <property type="match status" value="1"/>
</dbReference>
<evidence type="ECO:0000313" key="12">
    <source>
        <dbReference type="Proteomes" id="UP001633002"/>
    </source>
</evidence>
<dbReference type="HAMAP" id="MF_03152">
    <property type="entry name" value="TRM5"/>
    <property type="match status" value="1"/>
</dbReference>
<dbReference type="Pfam" id="PF25133">
    <property type="entry name" value="TYW2_N_2"/>
    <property type="match status" value="1"/>
</dbReference>
<dbReference type="InterPro" id="IPR025792">
    <property type="entry name" value="tRNA_Gua_MeTrfase_euk"/>
</dbReference>
<reference evidence="11 12" key="1">
    <citation type="submission" date="2024-09" db="EMBL/GenBank/DDBJ databases">
        <title>Chromosome-scale assembly of Riccia sorocarpa.</title>
        <authorList>
            <person name="Paukszto L."/>
        </authorList>
    </citation>
    <scope>NUCLEOTIDE SEQUENCE [LARGE SCALE GENOMIC DNA]</scope>
    <source>
        <strain evidence="11">LP-2024</strain>
        <tissue evidence="11">Aerial parts of the thallus</tissue>
    </source>
</reference>
<keyword evidence="8 9" id="KW-0539">Nucleus</keyword>
<gene>
    <name evidence="11" type="ORF">R1sor_010958</name>
</gene>
<feature type="domain" description="SAM-dependent methyltransferase TRM5/TYW2-type" evidence="10">
    <location>
        <begin position="318"/>
        <end position="579"/>
    </location>
</feature>
<evidence type="ECO:0000256" key="3">
    <source>
        <dbReference type="ARBA" id="ARBA00022603"/>
    </source>
</evidence>
<proteinExistence type="inferred from homology"/>
<comment type="subunit">
    <text evidence="9">Monomer.</text>
</comment>
<evidence type="ECO:0000259" key="10">
    <source>
        <dbReference type="PROSITE" id="PS51684"/>
    </source>
</evidence>
<dbReference type="Pfam" id="PF02475">
    <property type="entry name" value="TRM5-TYW2_MTfase"/>
    <property type="match status" value="1"/>
</dbReference>
<comment type="function">
    <text evidence="9">Specifically methylates the N1 position of guanosine-37 in various cytoplasmic and mitochondrial tRNAs. Methylation is not dependent on the nature of the nucleoside 5' of the target nucleoside. This is the first step in the biosynthesis of wybutosine (yW), a modified base adjacent to the anticodon of tRNAs and required for accurate decoding.</text>
</comment>
<evidence type="ECO:0000313" key="11">
    <source>
        <dbReference type="EMBL" id="KAL3696882.1"/>
    </source>
</evidence>
<dbReference type="GO" id="GO:0005634">
    <property type="term" value="C:nucleus"/>
    <property type="evidence" value="ECO:0007669"/>
    <property type="project" value="UniProtKB-SubCell"/>
</dbReference>
<evidence type="ECO:0000256" key="7">
    <source>
        <dbReference type="ARBA" id="ARBA00023128"/>
    </source>
</evidence>
<evidence type="ECO:0000256" key="4">
    <source>
        <dbReference type="ARBA" id="ARBA00022679"/>
    </source>
</evidence>
<dbReference type="InterPro" id="IPR029063">
    <property type="entry name" value="SAM-dependent_MTases_sf"/>
</dbReference>
<dbReference type="GO" id="GO:0030488">
    <property type="term" value="P:tRNA methylation"/>
    <property type="evidence" value="ECO:0007669"/>
    <property type="project" value="UniProtKB-UniRule"/>
</dbReference>
<dbReference type="Gene3D" id="3.40.50.150">
    <property type="entry name" value="Vaccinia Virus protein VP39"/>
    <property type="match status" value="1"/>
</dbReference>
<keyword evidence="4 9" id="KW-0808">Transferase</keyword>
<dbReference type="EC" id="2.1.1.228" evidence="9"/>
<evidence type="ECO:0000256" key="6">
    <source>
        <dbReference type="ARBA" id="ARBA00022694"/>
    </source>
</evidence>
<sequence length="584" mass="65845">MLSLRGFSFAPKIDDSSSTWRRSTRKSTHISRASVAIAGFHSRAQGPSLSKGWILEPKNEKGGGNCAVEVLLSSLEEVENETRQELRNETAQDQAEGEMVLVPGAKYVRGADLRKASFVRVYYVPALRVPAKESSTLARNLEEHLLNWQRVNNIARVPGDDIADDLESLFLRANEAGESSRRGIKSVILGKDGTAKTESCEEEEFRVNGTYDNRKQKAVKYQPYTVEVVEEQMEVDRVPSTQELLKKKWAGPTRLLLLKEEFYSGGVCRLPAPLQALLQSQSTCQLVSCRLTLFYEYWSAEEVLRDLLPQDVMVPGPFERFGHVAFLNLSHKQLKFRHLIAQVTLDKHQPVVRSVVLKQESRYTKSYSVGVEVLAGTSSLITTVTENGWQFRIDFGSVLWDSRLKEDRKRLVDLFSRSDIICDVFAGPGAVAIPAGSKARRIFANEVNPIGYRYLAHNVATNKLTSRVEVFNLDTHQFLSNVFDSERPLPITRVIITYPAALQDILDFFIGAFSRSSWELPSLPEVHIYRFSNAADPREHLAQEIENVLGERPQGMDIVRVAEVVPGEWMLRASFTIPEQVGFR</sequence>
<name>A0ABD3I387_9MARC</name>
<dbReference type="GO" id="GO:0005759">
    <property type="term" value="C:mitochondrial matrix"/>
    <property type="evidence" value="ECO:0007669"/>
    <property type="project" value="UniProtKB-SubCell"/>
</dbReference>
<keyword evidence="5 9" id="KW-0949">S-adenosyl-L-methionine</keyword>
<dbReference type="InterPro" id="IPR056743">
    <property type="entry name" value="TRM5-TYW2-like_MTfase"/>
</dbReference>
<comment type="caution">
    <text evidence="9">Lacks conserved residue(s) required for the propagation of feature annotation.</text>
</comment>
<dbReference type="PANTHER" id="PTHR23245:SF43">
    <property type="entry name" value="TRNA (GUANINE(37)-N1)-METHYLTRANSFERASE 2"/>
    <property type="match status" value="1"/>
</dbReference>
<dbReference type="AlphaFoldDB" id="A0ABD3I387"/>
<comment type="catalytic activity">
    <reaction evidence="9">
        <text>guanosine(37) in tRNA + S-adenosyl-L-methionine = N(1)-methylguanosine(37) in tRNA + S-adenosyl-L-homocysteine + H(+)</text>
        <dbReference type="Rhea" id="RHEA:36899"/>
        <dbReference type="Rhea" id="RHEA-COMP:10145"/>
        <dbReference type="Rhea" id="RHEA-COMP:10147"/>
        <dbReference type="ChEBI" id="CHEBI:15378"/>
        <dbReference type="ChEBI" id="CHEBI:57856"/>
        <dbReference type="ChEBI" id="CHEBI:59789"/>
        <dbReference type="ChEBI" id="CHEBI:73542"/>
        <dbReference type="ChEBI" id="CHEBI:74269"/>
        <dbReference type="EC" id="2.1.1.228"/>
    </reaction>
</comment>
<dbReference type="GO" id="GO:0052906">
    <property type="term" value="F:tRNA (guanine(37)-N1)-methyltransferase activity"/>
    <property type="evidence" value="ECO:0007669"/>
    <property type="project" value="UniProtKB-UniRule"/>
</dbReference>
<comment type="subcellular location">
    <subcellularLocation>
        <location evidence="9">Mitochondrion matrix</location>
    </subcellularLocation>
    <subcellularLocation>
        <location evidence="9">Nucleus</location>
    </subcellularLocation>
    <subcellularLocation>
        <location evidence="9">Cytoplasm</location>
    </subcellularLocation>
    <text evidence="9">Predominantly in the mitochondria and in the nucleus.</text>
</comment>
<dbReference type="SUPFAM" id="SSF53335">
    <property type="entry name" value="S-adenosyl-L-methionine-dependent methyltransferases"/>
    <property type="match status" value="1"/>
</dbReference>
<keyword evidence="6 9" id="KW-0819">tRNA processing</keyword>
<evidence type="ECO:0000256" key="5">
    <source>
        <dbReference type="ARBA" id="ARBA00022691"/>
    </source>
</evidence>
<comment type="similarity">
    <text evidence="1">Belongs to the class I-like SAM-binding methyltransferase superfamily. TRM5/TYW2 family.</text>
</comment>
<keyword evidence="7 9" id="KW-0496">Mitochondrion</keyword>
<comment type="similarity">
    <text evidence="9">Belongs to the TRM5 / TYW2 family.</text>
</comment>
<dbReference type="InterPro" id="IPR030382">
    <property type="entry name" value="MeTrfase_TRM5/TYW2"/>
</dbReference>
<dbReference type="InterPro" id="IPR056744">
    <property type="entry name" value="TRM5/TYW2-like_N"/>
</dbReference>
<protein>
    <recommendedName>
        <fullName evidence="9">tRNA (guanine(37)-N1)-methyltransferase</fullName>
        <ecNumber evidence="9">2.1.1.228</ecNumber>
    </recommendedName>
    <alternativeName>
        <fullName evidence="9">M1G-methyltransferase</fullName>
    </alternativeName>
    <alternativeName>
        <fullName evidence="9">tRNA [GM37] methyltransferase</fullName>
    </alternativeName>
    <alternativeName>
        <fullName evidence="9">tRNA methyltransferase 5 homolog</fullName>
    </alternativeName>
</protein>
<dbReference type="Proteomes" id="UP001633002">
    <property type="component" value="Unassembled WGS sequence"/>
</dbReference>
<dbReference type="Gene3D" id="3.30.300.110">
    <property type="entry name" value="Met-10+ protein-like domains"/>
    <property type="match status" value="1"/>
</dbReference>
<keyword evidence="12" id="KW-1185">Reference proteome</keyword>
<dbReference type="PROSITE" id="PS51684">
    <property type="entry name" value="SAM_MT_TRM5_TYW2"/>
    <property type="match status" value="1"/>
</dbReference>
<evidence type="ECO:0000256" key="2">
    <source>
        <dbReference type="ARBA" id="ARBA00022490"/>
    </source>
</evidence>
<organism evidence="11 12">
    <name type="scientific">Riccia sorocarpa</name>
    <dbReference type="NCBI Taxonomy" id="122646"/>
    <lineage>
        <taxon>Eukaryota</taxon>
        <taxon>Viridiplantae</taxon>
        <taxon>Streptophyta</taxon>
        <taxon>Embryophyta</taxon>
        <taxon>Marchantiophyta</taxon>
        <taxon>Marchantiopsida</taxon>
        <taxon>Marchantiidae</taxon>
        <taxon>Marchantiales</taxon>
        <taxon>Ricciaceae</taxon>
        <taxon>Riccia</taxon>
    </lineage>
</organism>
<feature type="binding site" evidence="9">
    <location>
        <position position="408"/>
    </location>
    <ligand>
        <name>S-adenosyl-L-methionine</name>
        <dbReference type="ChEBI" id="CHEBI:59789"/>
    </ligand>
</feature>
<keyword evidence="2 9" id="KW-0963">Cytoplasm</keyword>